<keyword evidence="1" id="KW-0732">Signal</keyword>
<gene>
    <name evidence="2" type="ORF">FJY68_06690</name>
</gene>
<dbReference type="EMBL" id="VGIR01000033">
    <property type="protein sequence ID" value="MBM3331525.1"/>
    <property type="molecule type" value="Genomic_DNA"/>
</dbReference>
<evidence type="ECO:0008006" key="4">
    <source>
        <dbReference type="Google" id="ProtNLM"/>
    </source>
</evidence>
<name>A0A937XI68_UNCW3</name>
<evidence type="ECO:0000313" key="3">
    <source>
        <dbReference type="Proteomes" id="UP000779900"/>
    </source>
</evidence>
<comment type="caution">
    <text evidence="2">The sequence shown here is derived from an EMBL/GenBank/DDBJ whole genome shotgun (WGS) entry which is preliminary data.</text>
</comment>
<evidence type="ECO:0000256" key="1">
    <source>
        <dbReference type="SAM" id="SignalP"/>
    </source>
</evidence>
<feature type="signal peptide" evidence="1">
    <location>
        <begin position="1"/>
        <end position="23"/>
    </location>
</feature>
<dbReference type="Proteomes" id="UP000779900">
    <property type="component" value="Unassembled WGS sequence"/>
</dbReference>
<dbReference type="AlphaFoldDB" id="A0A937XI68"/>
<dbReference type="Gene3D" id="2.40.160.10">
    <property type="entry name" value="Porin"/>
    <property type="match status" value="1"/>
</dbReference>
<evidence type="ECO:0000313" key="2">
    <source>
        <dbReference type="EMBL" id="MBM3331525.1"/>
    </source>
</evidence>
<sequence>MSRLRNFGFGIMILLAAASSAQADLDLAGDRLVLDATVWTSGHVWMAEEGGLSRNELAFERVDAVAGLTGRVTPGVSFRLSADVGRAEPRDLYLSLTWRGRLGLRAGQFLQPLGMDAMTEPDSQILSGNALLISYAKPLGTRDIGILGTWDADRISVAAAVINGSGPNAGEANGRKDLCARVAVRPASTANATLALRAYHGWPGASETAWQTVAFEASAARGPLELQAEFQNHQGPDARNNAGYVQAYLSTGQLQPVARLDLVLPSRKRADWMATAGINVRPFSACDAFRVLLSCSYRRNYQDNWSFLAFLVRLQAAI</sequence>
<dbReference type="SUPFAM" id="SSF56935">
    <property type="entry name" value="Porins"/>
    <property type="match status" value="1"/>
</dbReference>
<organism evidence="2 3">
    <name type="scientific">candidate division WOR-3 bacterium</name>
    <dbReference type="NCBI Taxonomy" id="2052148"/>
    <lineage>
        <taxon>Bacteria</taxon>
        <taxon>Bacteria division WOR-3</taxon>
    </lineage>
</organism>
<proteinExistence type="predicted"/>
<feature type="chain" id="PRO_5037413328" description="Porin" evidence="1">
    <location>
        <begin position="24"/>
        <end position="318"/>
    </location>
</feature>
<accession>A0A937XI68</accession>
<reference evidence="2" key="1">
    <citation type="submission" date="2019-03" db="EMBL/GenBank/DDBJ databases">
        <title>Lake Tanganyika Metagenome-Assembled Genomes (MAGs).</title>
        <authorList>
            <person name="Tran P."/>
        </authorList>
    </citation>
    <scope>NUCLEOTIDE SEQUENCE</scope>
    <source>
        <strain evidence="2">K_DeepCast_150m_m2_040</strain>
    </source>
</reference>
<protein>
    <recommendedName>
        <fullName evidence="4">Porin</fullName>
    </recommendedName>
</protein>
<dbReference type="InterPro" id="IPR023614">
    <property type="entry name" value="Porin_dom_sf"/>
</dbReference>